<evidence type="ECO:0000313" key="4">
    <source>
        <dbReference type="Proteomes" id="UP001295444"/>
    </source>
</evidence>
<organism evidence="3 4">
    <name type="scientific">Pelobates cultripes</name>
    <name type="common">Western spadefoot toad</name>
    <dbReference type="NCBI Taxonomy" id="61616"/>
    <lineage>
        <taxon>Eukaryota</taxon>
        <taxon>Metazoa</taxon>
        <taxon>Chordata</taxon>
        <taxon>Craniata</taxon>
        <taxon>Vertebrata</taxon>
        <taxon>Euteleostomi</taxon>
        <taxon>Amphibia</taxon>
        <taxon>Batrachia</taxon>
        <taxon>Anura</taxon>
        <taxon>Pelobatoidea</taxon>
        <taxon>Pelobatidae</taxon>
        <taxon>Pelobates</taxon>
    </lineage>
</organism>
<feature type="region of interest" description="Disordered" evidence="2">
    <location>
        <begin position="119"/>
        <end position="148"/>
    </location>
</feature>
<accession>A0AAD1VMS1</accession>
<dbReference type="AlphaFoldDB" id="A0AAD1VMS1"/>
<evidence type="ECO:0000256" key="2">
    <source>
        <dbReference type="SAM" id="MobiDB-lite"/>
    </source>
</evidence>
<evidence type="ECO:0000256" key="1">
    <source>
        <dbReference type="SAM" id="Coils"/>
    </source>
</evidence>
<feature type="coiled-coil region" evidence="1">
    <location>
        <begin position="157"/>
        <end position="213"/>
    </location>
</feature>
<gene>
    <name evidence="3" type="ORF">PECUL_23A004284</name>
</gene>
<feature type="compositionally biased region" description="Polar residues" evidence="2">
    <location>
        <begin position="119"/>
        <end position="128"/>
    </location>
</feature>
<keyword evidence="1" id="KW-0175">Coiled coil</keyword>
<protein>
    <submittedName>
        <fullName evidence="3">Uncharacterized protein LOC113033320</fullName>
    </submittedName>
</protein>
<dbReference type="Proteomes" id="UP001295444">
    <property type="component" value="Chromosome 01"/>
</dbReference>
<feature type="coiled-coil region" evidence="1">
    <location>
        <begin position="26"/>
        <end position="53"/>
    </location>
</feature>
<sequence length="230" mass="25804">MTLRRLSAASLPSPAALPSLSNCEKILLAENQLKNLNTRLKEIKAKEALLHQQYEFIFRNHSTTADVVKRMGACVTLTAEICKQLESIDGIFNDRLEKERVRMLLNKEEYESVFGNTETETAFSESQQGSDSSSRATSRSSSGRADAGADLAAKIEQAKAMQQMREQQTKLNKLESELKLKEAQMLAEIKLKLDEKKTRLQQLQTENEVKVAAARVKAHNAYDGLEDCKK</sequence>
<name>A0AAD1VMS1_PELCU</name>
<reference evidence="3" key="1">
    <citation type="submission" date="2022-03" db="EMBL/GenBank/DDBJ databases">
        <authorList>
            <person name="Alioto T."/>
            <person name="Alioto T."/>
            <person name="Gomez Garrido J."/>
        </authorList>
    </citation>
    <scope>NUCLEOTIDE SEQUENCE</scope>
</reference>
<proteinExistence type="predicted"/>
<dbReference type="EMBL" id="OW240912">
    <property type="protein sequence ID" value="CAH2220511.1"/>
    <property type="molecule type" value="Genomic_DNA"/>
</dbReference>
<feature type="compositionally biased region" description="Low complexity" evidence="2">
    <location>
        <begin position="129"/>
        <end position="148"/>
    </location>
</feature>
<evidence type="ECO:0000313" key="3">
    <source>
        <dbReference type="EMBL" id="CAH2220511.1"/>
    </source>
</evidence>
<keyword evidence="4" id="KW-1185">Reference proteome</keyword>